<evidence type="ECO:0000256" key="1">
    <source>
        <dbReference type="SAM" id="MobiDB-lite"/>
    </source>
</evidence>
<feature type="region of interest" description="Disordered" evidence="1">
    <location>
        <begin position="18"/>
        <end position="43"/>
    </location>
</feature>
<gene>
    <name evidence="2" type="ORF">SAMN05216259_12920</name>
</gene>
<dbReference type="Gene3D" id="3.30.1310.10">
    <property type="entry name" value="Nucleoid-associated protein YbaB-like domain"/>
    <property type="match status" value="1"/>
</dbReference>
<dbReference type="RefSeq" id="WP_143031815.1">
    <property type="nucleotide sequence ID" value="NZ_FNIE01000029.1"/>
</dbReference>
<feature type="region of interest" description="Disordered" evidence="1">
    <location>
        <begin position="118"/>
        <end position="142"/>
    </location>
</feature>
<reference evidence="2 3" key="1">
    <citation type="submission" date="2016-10" db="EMBL/GenBank/DDBJ databases">
        <authorList>
            <person name="de Groot N.N."/>
        </authorList>
    </citation>
    <scope>NUCLEOTIDE SEQUENCE [LARGE SCALE GENOMIC DNA]</scope>
    <source>
        <strain evidence="2 3">CGMCC 4.2022</strain>
    </source>
</reference>
<dbReference type="EMBL" id="FNIE01000029">
    <property type="protein sequence ID" value="SDP42675.1"/>
    <property type="molecule type" value="Genomic_DNA"/>
</dbReference>
<keyword evidence="3" id="KW-1185">Reference proteome</keyword>
<dbReference type="Pfam" id="PF02575">
    <property type="entry name" value="YbaB_DNA_bd"/>
    <property type="match status" value="1"/>
</dbReference>
<dbReference type="InterPro" id="IPR004401">
    <property type="entry name" value="YbaB/EbfC"/>
</dbReference>
<dbReference type="InterPro" id="IPR036894">
    <property type="entry name" value="YbaB-like_sf"/>
</dbReference>
<evidence type="ECO:0000313" key="2">
    <source>
        <dbReference type="EMBL" id="SDP42675.1"/>
    </source>
</evidence>
<dbReference type="STRING" id="310781.SAMN05216259_12920"/>
<feature type="compositionally biased region" description="Basic and acidic residues" evidence="1">
    <location>
        <begin position="133"/>
        <end position="142"/>
    </location>
</feature>
<dbReference type="Proteomes" id="UP000199341">
    <property type="component" value="Unassembled WGS sequence"/>
</dbReference>
<feature type="compositionally biased region" description="Basic and acidic residues" evidence="1">
    <location>
        <begin position="18"/>
        <end position="30"/>
    </location>
</feature>
<keyword evidence="2" id="KW-0238">DNA-binding</keyword>
<proteinExistence type="predicted"/>
<organism evidence="2 3">
    <name type="scientific">Actinacidiphila guanduensis</name>
    <dbReference type="NCBI Taxonomy" id="310781"/>
    <lineage>
        <taxon>Bacteria</taxon>
        <taxon>Bacillati</taxon>
        <taxon>Actinomycetota</taxon>
        <taxon>Actinomycetes</taxon>
        <taxon>Kitasatosporales</taxon>
        <taxon>Streptomycetaceae</taxon>
        <taxon>Actinacidiphila</taxon>
    </lineage>
</organism>
<dbReference type="OrthoDB" id="5118533at2"/>
<dbReference type="AlphaFoldDB" id="A0A1H0SLW6"/>
<sequence length="142" mass="15913">MAGYEQEIEELMAEYRRRREEADTTRRRINESAGTATAPRKAVKVTVTARGEVTDIEFPTAAFRRMAPKELADILKATIAEARQKALAEVDQQVSFSRLLKGLQPSALLTGNVQLADLFPPEPEGGEFPEIEQAERGRRKEQ</sequence>
<protein>
    <submittedName>
        <fullName evidence="2">Conserved DNA-binding protein YbaB</fullName>
    </submittedName>
</protein>
<dbReference type="SUPFAM" id="SSF82607">
    <property type="entry name" value="YbaB-like"/>
    <property type="match status" value="1"/>
</dbReference>
<name>A0A1H0SLW6_9ACTN</name>
<dbReference type="GO" id="GO:0003677">
    <property type="term" value="F:DNA binding"/>
    <property type="evidence" value="ECO:0007669"/>
    <property type="project" value="UniProtKB-KW"/>
</dbReference>
<evidence type="ECO:0000313" key="3">
    <source>
        <dbReference type="Proteomes" id="UP000199341"/>
    </source>
</evidence>
<accession>A0A1H0SLW6</accession>